<gene>
    <name evidence="12" type="primary">folD</name>
    <name evidence="15" type="ORF">JN10_0558</name>
</gene>
<dbReference type="RefSeq" id="WP_067596530.1">
    <property type="nucleotide sequence ID" value="NZ_CP015963.1"/>
</dbReference>
<dbReference type="SUPFAM" id="SSF53223">
    <property type="entry name" value="Aminoacid dehydrogenase-like, N-terminal domain"/>
    <property type="match status" value="1"/>
</dbReference>
<dbReference type="NCBIfam" id="NF010783">
    <property type="entry name" value="PRK14186.1"/>
    <property type="match status" value="1"/>
</dbReference>
<dbReference type="GO" id="GO:0004488">
    <property type="term" value="F:methylenetetrahydrofolate dehydrogenase (NADP+) activity"/>
    <property type="evidence" value="ECO:0007669"/>
    <property type="project" value="UniProtKB-UniRule"/>
</dbReference>
<dbReference type="InterPro" id="IPR020631">
    <property type="entry name" value="THF_DH/CycHdrlase_NAD-bd_dom"/>
</dbReference>
<dbReference type="EC" id="1.5.1.5" evidence="12"/>
<dbReference type="OrthoDB" id="9803580at2"/>
<keyword evidence="3 12" id="KW-0554">One-carbon metabolism</keyword>
<dbReference type="GO" id="GO:0004477">
    <property type="term" value="F:methenyltetrahydrofolate cyclohydrolase activity"/>
    <property type="evidence" value="ECO:0007669"/>
    <property type="project" value="UniProtKB-UniRule"/>
</dbReference>
<evidence type="ECO:0000256" key="9">
    <source>
        <dbReference type="ARBA" id="ARBA00023102"/>
    </source>
</evidence>
<dbReference type="Pfam" id="PF02882">
    <property type="entry name" value="THF_DHG_CYH_C"/>
    <property type="match status" value="1"/>
</dbReference>
<dbReference type="FunFam" id="3.40.50.720:FF:000006">
    <property type="entry name" value="Bifunctional protein FolD"/>
    <property type="match status" value="1"/>
</dbReference>
<feature type="binding site" evidence="12">
    <location>
        <position position="232"/>
    </location>
    <ligand>
        <name>NADP(+)</name>
        <dbReference type="ChEBI" id="CHEBI:58349"/>
    </ligand>
</feature>
<dbReference type="Pfam" id="PF00763">
    <property type="entry name" value="THF_DHG_CYH"/>
    <property type="match status" value="1"/>
</dbReference>
<dbReference type="PANTHER" id="PTHR48099:SF5">
    <property type="entry name" value="C-1-TETRAHYDROFOLATE SYNTHASE, CYTOPLASMIC"/>
    <property type="match status" value="1"/>
</dbReference>
<evidence type="ECO:0000256" key="12">
    <source>
        <dbReference type="HAMAP-Rule" id="MF_01576"/>
    </source>
</evidence>
<evidence type="ECO:0000313" key="15">
    <source>
        <dbReference type="EMBL" id="TWJ08938.1"/>
    </source>
</evidence>
<dbReference type="GO" id="GO:0006164">
    <property type="term" value="P:purine nucleotide biosynthetic process"/>
    <property type="evidence" value="ECO:0007669"/>
    <property type="project" value="UniProtKB-KW"/>
</dbReference>
<keyword evidence="11 12" id="KW-0511">Multifunctional enzyme</keyword>
<evidence type="ECO:0000256" key="1">
    <source>
        <dbReference type="ARBA" id="ARBA00004777"/>
    </source>
</evidence>
<evidence type="ECO:0000256" key="2">
    <source>
        <dbReference type="ARBA" id="ARBA00011738"/>
    </source>
</evidence>
<dbReference type="InterPro" id="IPR000672">
    <property type="entry name" value="THF_DH/CycHdrlase"/>
</dbReference>
<evidence type="ECO:0000256" key="11">
    <source>
        <dbReference type="ARBA" id="ARBA00023268"/>
    </source>
</evidence>
<evidence type="ECO:0000313" key="16">
    <source>
        <dbReference type="Proteomes" id="UP000320547"/>
    </source>
</evidence>
<comment type="pathway">
    <text evidence="1 12">One-carbon metabolism; tetrahydrofolate interconversion.</text>
</comment>
<feature type="domain" description="Tetrahydrofolate dehydrogenase/cyclohydrolase catalytic" evidence="13">
    <location>
        <begin position="6"/>
        <end position="121"/>
    </location>
</feature>
<dbReference type="Proteomes" id="UP000320547">
    <property type="component" value="Unassembled WGS sequence"/>
</dbReference>
<evidence type="ECO:0000256" key="5">
    <source>
        <dbReference type="ARBA" id="ARBA00022755"/>
    </source>
</evidence>
<keyword evidence="9 12" id="KW-0368">Histidine biosynthesis</keyword>
<comment type="caution">
    <text evidence="12">Lacks conserved residue(s) required for the propagation of feature annotation.</text>
</comment>
<keyword evidence="6 12" id="KW-0378">Hydrolase</keyword>
<dbReference type="Gene3D" id="3.40.50.720">
    <property type="entry name" value="NAD(P)-binding Rossmann-like Domain"/>
    <property type="match status" value="1"/>
</dbReference>
<keyword evidence="4 12" id="KW-0028">Amino-acid biosynthesis</keyword>
<reference evidence="15 16" key="1">
    <citation type="submission" date="2019-07" db="EMBL/GenBank/DDBJ databases">
        <title>Genomic Encyclopedia of Archaeal and Bacterial Type Strains, Phase II (KMG-II): from individual species to whole genera.</title>
        <authorList>
            <person name="Goeker M."/>
        </authorList>
    </citation>
    <scope>NUCLEOTIDE SEQUENCE [LARGE SCALE GENOMIC DNA]</scope>
    <source>
        <strain evidence="15 16">ATCC BAA-2084</strain>
    </source>
</reference>
<dbReference type="GO" id="GO:0005829">
    <property type="term" value="C:cytosol"/>
    <property type="evidence" value="ECO:0007669"/>
    <property type="project" value="TreeGrafter"/>
</dbReference>
<dbReference type="CDD" id="cd01080">
    <property type="entry name" value="NAD_bind_m-THF_DH_Cyclohyd"/>
    <property type="match status" value="1"/>
</dbReference>
<sequence>MTATRIDGKAFAAGLRERVGDLAEKFERAAGRKAGLAVVLVGDDPASQVYVGSKGKATVAANMASFEHRWPADTSEAALLALVDQLNNDPAVDGILVQLPLPDHLDEQAIISAISPDKDVDGFHVINAGRLSVGQSGFVPCTPLGCMMLLADRLGDLSGLEAVVIGRSNIVGKPMAQLLLDANATVTIAHSRTKDLPAVVRRADIVVAAVGRPEMVKADWLKDGATVIDVGINRLPPEPGKEKGRLVGDVDFGGASEVAAAITPVPGGVGPMTIAVLLRNTLVAAHRNEGLDVPEAL</sequence>
<comment type="catalytic activity">
    <reaction evidence="12">
        <text>(6R)-5,10-methenyltetrahydrofolate + H2O = (6R)-10-formyltetrahydrofolate + H(+)</text>
        <dbReference type="Rhea" id="RHEA:23700"/>
        <dbReference type="ChEBI" id="CHEBI:15377"/>
        <dbReference type="ChEBI" id="CHEBI:15378"/>
        <dbReference type="ChEBI" id="CHEBI:57455"/>
        <dbReference type="ChEBI" id="CHEBI:195366"/>
        <dbReference type="EC" id="3.5.4.9"/>
    </reaction>
</comment>
<dbReference type="InterPro" id="IPR036291">
    <property type="entry name" value="NAD(P)-bd_dom_sf"/>
</dbReference>
<evidence type="ECO:0000256" key="7">
    <source>
        <dbReference type="ARBA" id="ARBA00022857"/>
    </source>
</evidence>
<dbReference type="Gene3D" id="3.40.50.10860">
    <property type="entry name" value="Leucine Dehydrogenase, chain A, domain 1"/>
    <property type="match status" value="1"/>
</dbReference>
<comment type="catalytic activity">
    <reaction evidence="12">
        <text>(6R)-5,10-methylene-5,6,7,8-tetrahydrofolate + NADP(+) = (6R)-5,10-methenyltetrahydrofolate + NADPH</text>
        <dbReference type="Rhea" id="RHEA:22812"/>
        <dbReference type="ChEBI" id="CHEBI:15636"/>
        <dbReference type="ChEBI" id="CHEBI:57455"/>
        <dbReference type="ChEBI" id="CHEBI:57783"/>
        <dbReference type="ChEBI" id="CHEBI:58349"/>
        <dbReference type="EC" id="1.5.1.5"/>
    </reaction>
</comment>
<proteinExistence type="inferred from homology"/>
<dbReference type="SUPFAM" id="SSF51735">
    <property type="entry name" value="NAD(P)-binding Rossmann-fold domains"/>
    <property type="match status" value="1"/>
</dbReference>
<comment type="function">
    <text evidence="12">Catalyzes the oxidation of 5,10-methylenetetrahydrofolate to 5,10-methenyltetrahydrofolate and then the hydrolysis of 5,10-methenyltetrahydrofolate to 10-formyltetrahydrofolate.</text>
</comment>
<evidence type="ECO:0000259" key="14">
    <source>
        <dbReference type="Pfam" id="PF02882"/>
    </source>
</evidence>
<dbReference type="GO" id="GO:0035999">
    <property type="term" value="P:tetrahydrofolate interconversion"/>
    <property type="evidence" value="ECO:0007669"/>
    <property type="project" value="UniProtKB-UniRule"/>
</dbReference>
<dbReference type="GO" id="GO:0000105">
    <property type="term" value="P:L-histidine biosynthetic process"/>
    <property type="evidence" value="ECO:0007669"/>
    <property type="project" value="UniProtKB-KW"/>
</dbReference>
<dbReference type="HAMAP" id="MF_01576">
    <property type="entry name" value="THF_DHG_CYH"/>
    <property type="match status" value="1"/>
</dbReference>
<keyword evidence="16" id="KW-1185">Reference proteome</keyword>
<name>A0A562UTM2_9SPHN</name>
<protein>
    <recommendedName>
        <fullName evidence="12">Bifunctional protein FolD</fullName>
    </recommendedName>
    <domain>
        <recommendedName>
            <fullName evidence="12">Methylenetetrahydrofolate dehydrogenase</fullName>
            <ecNumber evidence="12">1.5.1.5</ecNumber>
        </recommendedName>
    </domain>
    <domain>
        <recommendedName>
            <fullName evidence="12">Methenyltetrahydrofolate cyclohydrolase</fullName>
            <ecNumber evidence="12">3.5.4.9</ecNumber>
        </recommendedName>
    </domain>
</protein>
<keyword evidence="10 12" id="KW-0486">Methionine biosynthesis</keyword>
<dbReference type="AlphaFoldDB" id="A0A562UTM2"/>
<organism evidence="15 16">
    <name type="scientific">Altererythrobacter ishigakiensis</name>
    <dbReference type="NCBI Taxonomy" id="476157"/>
    <lineage>
        <taxon>Bacteria</taxon>
        <taxon>Pseudomonadati</taxon>
        <taxon>Pseudomonadota</taxon>
        <taxon>Alphaproteobacteria</taxon>
        <taxon>Sphingomonadales</taxon>
        <taxon>Erythrobacteraceae</taxon>
        <taxon>Altererythrobacter</taxon>
    </lineage>
</organism>
<dbReference type="NCBIfam" id="NF010785">
    <property type="entry name" value="PRK14188.1"/>
    <property type="match status" value="1"/>
</dbReference>
<dbReference type="GO" id="GO:0009086">
    <property type="term" value="P:methionine biosynthetic process"/>
    <property type="evidence" value="ECO:0007669"/>
    <property type="project" value="UniProtKB-KW"/>
</dbReference>
<comment type="subunit">
    <text evidence="2 12">Homodimer.</text>
</comment>
<evidence type="ECO:0000256" key="4">
    <source>
        <dbReference type="ARBA" id="ARBA00022605"/>
    </source>
</evidence>
<accession>A0A562UTM2</accession>
<keyword evidence="5 12" id="KW-0658">Purine biosynthesis</keyword>
<dbReference type="UniPathway" id="UPA00193"/>
<feature type="domain" description="Tetrahydrofolate dehydrogenase/cyclohydrolase NAD(P)-binding" evidence="14">
    <location>
        <begin position="140"/>
        <end position="288"/>
    </location>
</feature>
<evidence type="ECO:0000256" key="3">
    <source>
        <dbReference type="ARBA" id="ARBA00022563"/>
    </source>
</evidence>
<dbReference type="InterPro" id="IPR046346">
    <property type="entry name" value="Aminoacid_DH-like_N_sf"/>
</dbReference>
<feature type="binding site" evidence="12">
    <location>
        <begin position="166"/>
        <end position="168"/>
    </location>
    <ligand>
        <name>NADP(+)</name>
        <dbReference type="ChEBI" id="CHEBI:58349"/>
    </ligand>
</feature>
<evidence type="ECO:0000256" key="8">
    <source>
        <dbReference type="ARBA" id="ARBA00023002"/>
    </source>
</evidence>
<keyword evidence="8 12" id="KW-0560">Oxidoreductase</keyword>
<dbReference type="InterPro" id="IPR020867">
    <property type="entry name" value="THF_DH/CycHdrlase_CS"/>
</dbReference>
<comment type="caution">
    <text evidence="15">The sequence shown here is derived from an EMBL/GenBank/DDBJ whole genome shotgun (WGS) entry which is preliminary data.</text>
</comment>
<evidence type="ECO:0000259" key="13">
    <source>
        <dbReference type="Pfam" id="PF00763"/>
    </source>
</evidence>
<dbReference type="EC" id="3.5.4.9" evidence="12"/>
<dbReference type="FunFam" id="3.40.50.10860:FF:000005">
    <property type="entry name" value="C-1-tetrahydrofolate synthase, cytoplasmic, putative"/>
    <property type="match status" value="1"/>
</dbReference>
<comment type="similarity">
    <text evidence="12">Belongs to the tetrahydrofolate dehydrogenase/cyclohydrolase family.</text>
</comment>
<dbReference type="InterPro" id="IPR020630">
    <property type="entry name" value="THF_DH/CycHdrlase_cat_dom"/>
</dbReference>
<dbReference type="PRINTS" id="PR00085">
    <property type="entry name" value="THFDHDRGNASE"/>
</dbReference>
<evidence type="ECO:0000256" key="10">
    <source>
        <dbReference type="ARBA" id="ARBA00023167"/>
    </source>
</evidence>
<dbReference type="STRING" id="476157.GCA_001663155_00186"/>
<dbReference type="PROSITE" id="PS00767">
    <property type="entry name" value="THF_DHG_CYH_2"/>
    <property type="match status" value="1"/>
</dbReference>
<evidence type="ECO:0000256" key="6">
    <source>
        <dbReference type="ARBA" id="ARBA00022801"/>
    </source>
</evidence>
<dbReference type="EMBL" id="VLLK01000001">
    <property type="protein sequence ID" value="TWJ08938.1"/>
    <property type="molecule type" value="Genomic_DNA"/>
</dbReference>
<dbReference type="PANTHER" id="PTHR48099">
    <property type="entry name" value="C-1-TETRAHYDROFOLATE SYNTHASE, CYTOPLASMIC-RELATED"/>
    <property type="match status" value="1"/>
</dbReference>
<keyword evidence="7 12" id="KW-0521">NADP</keyword>